<sequence>MTTNPTARRPGRPSRPRNRAPDVRPIPGIAMPLAASRALAACLLAGLGSAASAQSLSLYGELDSGLAYLSNVGGHAQYLATSGLIDGSFWGLQGSEDLGGGAKALFRLERGFTVTAGSQLNDHPSYVGLQSDRLGTLTLGHQYDLIHDYAAPFTLTGGTGGTAFAHPFDNDNANNTYLAANAVKYASASYGGFSFGGLYALSNGAGRFARNRAYGIAANYTHEALSAGVAWMHHDGRGLAAGGAYDPASLPGEDGTPAPLGAQRQDIVAAGASYAIGQVTLGAAWSRAIYTGVSNTDSGIALPSMAFSNYEVNAVWQATDALALAGMLTYTHGNAAHWQQGAAQAVYQFSKRTDVYAETLLQRASSGALAVINSADPSSGRSQLLVAGGIRHRF</sequence>
<evidence type="ECO:0000256" key="6">
    <source>
        <dbReference type="ARBA" id="ARBA00022729"/>
    </source>
</evidence>
<dbReference type="GO" id="GO:0046930">
    <property type="term" value="C:pore complex"/>
    <property type="evidence" value="ECO:0007669"/>
    <property type="project" value="UniProtKB-KW"/>
</dbReference>
<evidence type="ECO:0000313" key="13">
    <source>
        <dbReference type="Proteomes" id="UP000220629"/>
    </source>
</evidence>
<protein>
    <submittedName>
        <fullName evidence="12">Porin</fullName>
    </submittedName>
</protein>
<dbReference type="GO" id="GO:0006811">
    <property type="term" value="P:monoatomic ion transport"/>
    <property type="evidence" value="ECO:0007669"/>
    <property type="project" value="UniProtKB-KW"/>
</dbReference>
<evidence type="ECO:0000256" key="5">
    <source>
        <dbReference type="ARBA" id="ARBA00022692"/>
    </source>
</evidence>
<dbReference type="AlphaFoldDB" id="A0A2A7SG30"/>
<dbReference type="EMBL" id="PDDY01000001">
    <property type="protein sequence ID" value="PEH42501.1"/>
    <property type="molecule type" value="Genomic_DNA"/>
</dbReference>
<dbReference type="InterPro" id="IPR033900">
    <property type="entry name" value="Gram_neg_porin_domain"/>
</dbReference>
<evidence type="ECO:0000256" key="8">
    <source>
        <dbReference type="ARBA" id="ARBA00023114"/>
    </source>
</evidence>
<dbReference type="PRINTS" id="PR00184">
    <property type="entry name" value="NEISSPPORIN"/>
</dbReference>
<name>A0A2A7SG30_BURGA</name>
<reference evidence="13" key="1">
    <citation type="submission" date="2017-09" db="EMBL/GenBank/DDBJ databases">
        <title>FDA dAtabase for Regulatory Grade micrObial Sequences (FDA-ARGOS): Supporting development and validation of Infectious Disease Dx tests.</title>
        <authorList>
            <person name="Minogue T."/>
            <person name="Wolcott M."/>
            <person name="Wasieloski L."/>
            <person name="Aguilar W."/>
            <person name="Moore D."/>
            <person name="Tallon L."/>
            <person name="Sadzewicz L."/>
            <person name="Ott S."/>
            <person name="Zhao X."/>
            <person name="Nagaraj S."/>
            <person name="Vavikolanu K."/>
            <person name="Aluvathingal J."/>
            <person name="Nadendla S."/>
            <person name="Sichtig H."/>
        </authorList>
    </citation>
    <scope>NUCLEOTIDE SEQUENCE [LARGE SCALE GENOMIC DNA]</scope>
    <source>
        <strain evidence="13">FDAARGOS_390</strain>
    </source>
</reference>
<comment type="caution">
    <text evidence="12">The sequence shown here is derived from an EMBL/GenBank/DDBJ whole genome shotgun (WGS) entry which is preliminary data.</text>
</comment>
<evidence type="ECO:0000256" key="7">
    <source>
        <dbReference type="ARBA" id="ARBA00023065"/>
    </source>
</evidence>
<keyword evidence="5" id="KW-0812">Transmembrane</keyword>
<evidence type="ECO:0000256" key="11">
    <source>
        <dbReference type="SAM" id="MobiDB-lite"/>
    </source>
</evidence>
<comment type="subcellular location">
    <subcellularLocation>
        <location evidence="1">Cell outer membrane</location>
        <topology evidence="1">Multi-pass membrane protein</topology>
    </subcellularLocation>
</comment>
<keyword evidence="7" id="KW-0406">Ion transport</keyword>
<dbReference type="PANTHER" id="PTHR34501:SF9">
    <property type="entry name" value="MAJOR OUTER MEMBRANE PROTEIN P.IA"/>
    <property type="match status" value="1"/>
</dbReference>
<accession>A0A2A7SG30</accession>
<proteinExistence type="predicted"/>
<gene>
    <name evidence="12" type="ORF">CRM94_10255</name>
</gene>
<keyword evidence="6" id="KW-0732">Signal</keyword>
<comment type="subunit">
    <text evidence="2">Homotrimer.</text>
</comment>
<evidence type="ECO:0000256" key="9">
    <source>
        <dbReference type="ARBA" id="ARBA00023136"/>
    </source>
</evidence>
<keyword evidence="4" id="KW-1134">Transmembrane beta strand</keyword>
<dbReference type="CDD" id="cd00342">
    <property type="entry name" value="gram_neg_porins"/>
    <property type="match status" value="1"/>
</dbReference>
<dbReference type="Pfam" id="PF13609">
    <property type="entry name" value="Porin_4"/>
    <property type="match status" value="1"/>
</dbReference>
<dbReference type="SUPFAM" id="SSF56935">
    <property type="entry name" value="Porins"/>
    <property type="match status" value="1"/>
</dbReference>
<evidence type="ECO:0000256" key="1">
    <source>
        <dbReference type="ARBA" id="ARBA00004571"/>
    </source>
</evidence>
<dbReference type="InterPro" id="IPR002299">
    <property type="entry name" value="Porin_Neis"/>
</dbReference>
<keyword evidence="9" id="KW-0472">Membrane</keyword>
<dbReference type="GO" id="GO:0015288">
    <property type="term" value="F:porin activity"/>
    <property type="evidence" value="ECO:0007669"/>
    <property type="project" value="UniProtKB-KW"/>
</dbReference>
<evidence type="ECO:0000256" key="4">
    <source>
        <dbReference type="ARBA" id="ARBA00022452"/>
    </source>
</evidence>
<feature type="compositionally biased region" description="Basic residues" evidence="11">
    <location>
        <begin position="9"/>
        <end position="18"/>
    </location>
</feature>
<dbReference type="GO" id="GO:0009279">
    <property type="term" value="C:cell outer membrane"/>
    <property type="evidence" value="ECO:0007669"/>
    <property type="project" value="UniProtKB-SubCell"/>
</dbReference>
<dbReference type="InterPro" id="IPR023614">
    <property type="entry name" value="Porin_dom_sf"/>
</dbReference>
<evidence type="ECO:0000313" key="12">
    <source>
        <dbReference type="EMBL" id="PEH42501.1"/>
    </source>
</evidence>
<evidence type="ECO:0000256" key="10">
    <source>
        <dbReference type="ARBA" id="ARBA00023237"/>
    </source>
</evidence>
<dbReference type="GeneID" id="66460746"/>
<organism evidence="12 13">
    <name type="scientific">Burkholderia gladioli</name>
    <name type="common">Pseudomonas marginata</name>
    <name type="synonym">Phytomonas marginata</name>
    <dbReference type="NCBI Taxonomy" id="28095"/>
    <lineage>
        <taxon>Bacteria</taxon>
        <taxon>Pseudomonadati</taxon>
        <taxon>Pseudomonadota</taxon>
        <taxon>Betaproteobacteria</taxon>
        <taxon>Burkholderiales</taxon>
        <taxon>Burkholderiaceae</taxon>
        <taxon>Burkholderia</taxon>
    </lineage>
</organism>
<dbReference type="PANTHER" id="PTHR34501">
    <property type="entry name" value="PROTEIN YDDL-RELATED"/>
    <property type="match status" value="1"/>
</dbReference>
<dbReference type="InterPro" id="IPR050298">
    <property type="entry name" value="Gram-neg_bact_OMP"/>
</dbReference>
<dbReference type="Proteomes" id="UP000220629">
    <property type="component" value="Unassembled WGS sequence"/>
</dbReference>
<keyword evidence="8" id="KW-0626">Porin</keyword>
<evidence type="ECO:0000256" key="2">
    <source>
        <dbReference type="ARBA" id="ARBA00011233"/>
    </source>
</evidence>
<keyword evidence="10" id="KW-0998">Cell outer membrane</keyword>
<dbReference type="Gene3D" id="2.40.160.10">
    <property type="entry name" value="Porin"/>
    <property type="match status" value="1"/>
</dbReference>
<evidence type="ECO:0000256" key="3">
    <source>
        <dbReference type="ARBA" id="ARBA00022448"/>
    </source>
</evidence>
<feature type="region of interest" description="Disordered" evidence="11">
    <location>
        <begin position="1"/>
        <end position="25"/>
    </location>
</feature>
<dbReference type="RefSeq" id="WP_098152301.1">
    <property type="nucleotide sequence ID" value="NZ_CADEPW010000003.1"/>
</dbReference>
<keyword evidence="3" id="KW-0813">Transport</keyword>